<dbReference type="Pfam" id="PF12840">
    <property type="entry name" value="HTH_20"/>
    <property type="match status" value="1"/>
</dbReference>
<dbReference type="InterPro" id="IPR001845">
    <property type="entry name" value="HTH_ArsR_DNA-bd_dom"/>
</dbReference>
<dbReference type="InterPro" id="IPR036388">
    <property type="entry name" value="WH-like_DNA-bd_sf"/>
</dbReference>
<accession>A0ABP9N9B1</accession>
<evidence type="ECO:0000313" key="2">
    <source>
        <dbReference type="EMBL" id="GAA5112078.1"/>
    </source>
</evidence>
<sequence>MEISEVTALLADRARCRVLLALNDGRALPASVLADEAGVTRATASSHLGKLADAGLLRVEAQGRNRYYRLAGPQVGELLEKLMEIAPARPVRSLRESTKAAQLRAARTCYDHLAGRLGVEIMAAMIGHGYLDGGDGRHHPERSRHDQVRGYGRDVAYALTPAGWRLLDEMGVVVPDRRRPLIRYCVDWSEQRHHLAGLLGRSILDRFRSAGWVRPRDHGRSVKVTPTGAAALAENLHIQWAA</sequence>
<evidence type="ECO:0000313" key="3">
    <source>
        <dbReference type="Proteomes" id="UP001500804"/>
    </source>
</evidence>
<dbReference type="PANTHER" id="PTHR39168:SF1">
    <property type="entry name" value="TRANSCRIPTIONAL REGULATORY PROTEIN"/>
    <property type="match status" value="1"/>
</dbReference>
<dbReference type="CDD" id="cd00090">
    <property type="entry name" value="HTH_ARSR"/>
    <property type="match status" value="1"/>
</dbReference>
<proteinExistence type="predicted"/>
<dbReference type="SMART" id="SM00418">
    <property type="entry name" value="HTH_ARSR"/>
    <property type="match status" value="1"/>
</dbReference>
<keyword evidence="3" id="KW-1185">Reference proteome</keyword>
<dbReference type="PANTHER" id="PTHR39168">
    <property type="entry name" value="TRANSCRIPTIONAL REGULATOR-RELATED"/>
    <property type="match status" value="1"/>
</dbReference>
<dbReference type="PRINTS" id="PR00778">
    <property type="entry name" value="HTHARSR"/>
</dbReference>
<comment type="caution">
    <text evidence="2">The sequence shown here is derived from an EMBL/GenBank/DDBJ whole genome shotgun (WGS) entry which is preliminary data.</text>
</comment>
<dbReference type="Gene3D" id="1.10.10.10">
    <property type="entry name" value="Winged helix-like DNA-binding domain superfamily/Winged helix DNA-binding domain"/>
    <property type="match status" value="1"/>
</dbReference>
<dbReference type="InterPro" id="IPR011991">
    <property type="entry name" value="ArsR-like_HTH"/>
</dbReference>
<feature type="domain" description="HTH arsR-type" evidence="1">
    <location>
        <begin position="1"/>
        <end position="90"/>
    </location>
</feature>
<organism evidence="2 3">
    <name type="scientific">Pseudonocardia adelaidensis</name>
    <dbReference type="NCBI Taxonomy" id="648754"/>
    <lineage>
        <taxon>Bacteria</taxon>
        <taxon>Bacillati</taxon>
        <taxon>Actinomycetota</taxon>
        <taxon>Actinomycetes</taxon>
        <taxon>Pseudonocardiales</taxon>
        <taxon>Pseudonocardiaceae</taxon>
        <taxon>Pseudonocardia</taxon>
    </lineage>
</organism>
<dbReference type="InterPro" id="IPR036390">
    <property type="entry name" value="WH_DNA-bd_sf"/>
</dbReference>
<protein>
    <submittedName>
        <fullName evidence="2">Metalloregulator ArsR/SmtB family transcription factor</fullName>
    </submittedName>
</protein>
<dbReference type="EMBL" id="BAABJO010000002">
    <property type="protein sequence ID" value="GAA5112078.1"/>
    <property type="molecule type" value="Genomic_DNA"/>
</dbReference>
<dbReference type="Proteomes" id="UP001500804">
    <property type="component" value="Unassembled WGS sequence"/>
</dbReference>
<dbReference type="PROSITE" id="PS50987">
    <property type="entry name" value="HTH_ARSR_2"/>
    <property type="match status" value="1"/>
</dbReference>
<gene>
    <name evidence="2" type="ORF">GCM10023320_05890</name>
</gene>
<name>A0ABP9N9B1_9PSEU</name>
<reference evidence="3" key="1">
    <citation type="journal article" date="2019" name="Int. J. Syst. Evol. Microbiol.">
        <title>The Global Catalogue of Microorganisms (GCM) 10K type strain sequencing project: providing services to taxonomists for standard genome sequencing and annotation.</title>
        <authorList>
            <consortium name="The Broad Institute Genomics Platform"/>
            <consortium name="The Broad Institute Genome Sequencing Center for Infectious Disease"/>
            <person name="Wu L."/>
            <person name="Ma J."/>
        </authorList>
    </citation>
    <scope>NUCLEOTIDE SEQUENCE [LARGE SCALE GENOMIC DNA]</scope>
    <source>
        <strain evidence="3">JCM 18302</strain>
    </source>
</reference>
<dbReference type="InterPro" id="IPR052543">
    <property type="entry name" value="HTH_Metal-responsive_Reg"/>
</dbReference>
<evidence type="ECO:0000259" key="1">
    <source>
        <dbReference type="PROSITE" id="PS50987"/>
    </source>
</evidence>
<dbReference type="SUPFAM" id="SSF46785">
    <property type="entry name" value="Winged helix' DNA-binding domain"/>
    <property type="match status" value="1"/>
</dbReference>
<dbReference type="NCBIfam" id="NF033788">
    <property type="entry name" value="HTH_metalloreg"/>
    <property type="match status" value="1"/>
</dbReference>